<keyword evidence="3" id="KW-1185">Reference proteome</keyword>
<dbReference type="Proteomes" id="UP000054937">
    <property type="component" value="Unassembled WGS sequence"/>
</dbReference>
<dbReference type="OrthoDB" id="282405at2759"/>
<keyword evidence="1" id="KW-0812">Transmembrane</keyword>
<evidence type="ECO:0000256" key="1">
    <source>
        <dbReference type="SAM" id="Phobius"/>
    </source>
</evidence>
<dbReference type="InParanoid" id="A0A0V0QGF7"/>
<comment type="caution">
    <text evidence="2">The sequence shown here is derived from an EMBL/GenBank/DDBJ whole genome shotgun (WGS) entry which is preliminary data.</text>
</comment>
<organism evidence="2 3">
    <name type="scientific">Pseudocohnilembus persalinus</name>
    <name type="common">Ciliate</name>
    <dbReference type="NCBI Taxonomy" id="266149"/>
    <lineage>
        <taxon>Eukaryota</taxon>
        <taxon>Sar</taxon>
        <taxon>Alveolata</taxon>
        <taxon>Ciliophora</taxon>
        <taxon>Intramacronucleata</taxon>
        <taxon>Oligohymenophorea</taxon>
        <taxon>Scuticociliatia</taxon>
        <taxon>Philasterida</taxon>
        <taxon>Pseudocohnilembidae</taxon>
        <taxon>Pseudocohnilembus</taxon>
    </lineage>
</organism>
<keyword evidence="1" id="KW-1133">Transmembrane helix</keyword>
<dbReference type="EMBL" id="LDAU01000172">
    <property type="protein sequence ID" value="KRX01255.1"/>
    <property type="molecule type" value="Genomic_DNA"/>
</dbReference>
<reference evidence="2 3" key="1">
    <citation type="journal article" date="2015" name="Sci. Rep.">
        <title>Genome of the facultative scuticociliatosis pathogen Pseudocohnilembus persalinus provides insight into its virulence through horizontal gene transfer.</title>
        <authorList>
            <person name="Xiong J."/>
            <person name="Wang G."/>
            <person name="Cheng J."/>
            <person name="Tian M."/>
            <person name="Pan X."/>
            <person name="Warren A."/>
            <person name="Jiang C."/>
            <person name="Yuan D."/>
            <person name="Miao W."/>
        </authorList>
    </citation>
    <scope>NUCLEOTIDE SEQUENCE [LARGE SCALE GENOMIC DNA]</scope>
    <source>
        <strain evidence="2">36N120E</strain>
    </source>
</reference>
<evidence type="ECO:0000313" key="2">
    <source>
        <dbReference type="EMBL" id="KRX01255.1"/>
    </source>
</evidence>
<protein>
    <recommendedName>
        <fullName evidence="4">Transmembrane protein</fullName>
    </recommendedName>
</protein>
<sequence>MGWEERVPPVPTREQEIQFIENYKDELISQPYYKWHANEAQRPLKLEHGQKLNTNYSHWFRNLLIGFVITGPLLIFPFGRTFHRYNSGVPFWNRPKFAFAAKSQFNQARNWAALKQQIPLWIFASWTYAYWTTDFSILDDENLSQTQSGVARQF</sequence>
<feature type="transmembrane region" description="Helical" evidence="1">
    <location>
        <begin position="59"/>
        <end position="78"/>
    </location>
</feature>
<proteinExistence type="predicted"/>
<dbReference type="OMA" id="YKWHANE"/>
<dbReference type="AlphaFoldDB" id="A0A0V0QGF7"/>
<name>A0A0V0QGF7_PSEPJ</name>
<evidence type="ECO:0000313" key="3">
    <source>
        <dbReference type="Proteomes" id="UP000054937"/>
    </source>
</evidence>
<keyword evidence="1" id="KW-0472">Membrane</keyword>
<evidence type="ECO:0008006" key="4">
    <source>
        <dbReference type="Google" id="ProtNLM"/>
    </source>
</evidence>
<accession>A0A0V0QGF7</accession>
<gene>
    <name evidence="2" type="ORF">PPERSA_07294</name>
</gene>